<dbReference type="SMART" id="SM00267">
    <property type="entry name" value="GGDEF"/>
    <property type="match status" value="1"/>
</dbReference>
<dbReference type="Proteomes" id="UP000011223">
    <property type="component" value="Unassembled WGS sequence"/>
</dbReference>
<dbReference type="Pfam" id="PF13426">
    <property type="entry name" value="PAS_9"/>
    <property type="match status" value="1"/>
</dbReference>
<keyword evidence="8" id="KW-1185">Reference proteome</keyword>
<comment type="cofactor">
    <cofactor evidence="1">
        <name>Mg(2+)</name>
        <dbReference type="ChEBI" id="CHEBI:18420"/>
    </cofactor>
</comment>
<dbReference type="NCBIfam" id="TIGR00254">
    <property type="entry name" value="GGDEF"/>
    <property type="match status" value="1"/>
</dbReference>
<dbReference type="GO" id="GO:0003824">
    <property type="term" value="F:catalytic activity"/>
    <property type="evidence" value="ECO:0007669"/>
    <property type="project" value="UniProtKB-ARBA"/>
</dbReference>
<gene>
    <name evidence="7" type="ORF">D515_00209</name>
</gene>
<dbReference type="CDD" id="cd01949">
    <property type="entry name" value="GGDEF"/>
    <property type="match status" value="1"/>
</dbReference>
<dbReference type="SUPFAM" id="SSF55785">
    <property type="entry name" value="PYP-like sensor domain (PAS domain)"/>
    <property type="match status" value="2"/>
</dbReference>
<feature type="domain" description="PAS" evidence="3">
    <location>
        <begin position="252"/>
        <end position="325"/>
    </location>
</feature>
<organism evidence="7 8">
    <name type="scientific">Grimontia indica</name>
    <dbReference type="NCBI Taxonomy" id="1056512"/>
    <lineage>
        <taxon>Bacteria</taxon>
        <taxon>Pseudomonadati</taxon>
        <taxon>Pseudomonadota</taxon>
        <taxon>Gammaproteobacteria</taxon>
        <taxon>Vibrionales</taxon>
        <taxon>Vibrionaceae</taxon>
        <taxon>Grimontia</taxon>
    </lineage>
</organism>
<dbReference type="Pfam" id="PF00990">
    <property type="entry name" value="GGDEF"/>
    <property type="match status" value="1"/>
</dbReference>
<dbReference type="PROSITE" id="PS50887">
    <property type="entry name" value="GGDEF"/>
    <property type="match status" value="1"/>
</dbReference>
<dbReference type="InterPro" id="IPR013655">
    <property type="entry name" value="PAS_fold_3"/>
</dbReference>
<sequence length="975" mass="110834">MTDKPSRKGSLFTHLAIAICVAVIAVFSLSSVLVYLDQRRETVAYMEEKVQESTERLTETIAPFVESYAPNEYSNLIRAEARLHDLFAVLVHDRAMANILGQTEYVYGYIRNEKGELVTYNDDIPLHSKLLENTMFSRSAPILTKEGEMLGNIVIHMSDEQLRKNLTQQLRQTVASSIVAGTVLISLLLYFSNRFFVKPLEDIAEAISTRDMSGIPVAHIPDFANKELSSLSTTMNNMISLIRHSHNSLSLEHSRLQNVIEGTRTGTWEWDVVSGYITYNGAWSDILGWDLEALNGPPNQDWKHFIHPEDKILSEQQLAKLFAREQDYYDCDIRLRHFSGQWVHVLARGKIVEWDDQGRPLKVLGTHQDITAHKKAEENLKLAAKVFTHAREGIIIADSQTRIIEVNEAFCRITGYSLGEVKGKNPSVLQSGKQDGKFYKDMWRSLEKKGHWSGEIWNRRKDGEMYPELLTISAVTDELGNPINYVAVFSDITAYKEHEHKLEKIAHFDQLTELPNRLLLGDRLKHAMKQAKRHKQFIAVIFLDLDGFKPVNDTYGHEVGDLLLQQLAIRMKNVLRDSDTIARIGGDEFVAVLADLQSPECCQPLLPRLLAATSEPMEVNGNLVQVSASFGITTYPQSEDVNSDKLLRQADYAMYQAKLKGKRRYHFFDADLEKSLKSQNEKLSQITNAIENGELFLRYQPKVNLRTGELIGFEALIRWLHPSKGELTPIEFIPQIENLALIIDVGNWVIDTALAELVYWQENGLSTTVSVNLAPHHLLQKDFIHHLRLRLARYPQIKAEQLELEILETSAFEDFEAVSEVICQCRKLGVAFAIDDFGTGYASLTYLKQLPAQTLKIDRSFIRDMLIDPDDLAILEGVISLANTFNREVLAEGVETKEQAQMLVWLGCDLGQGFGIAKPMIREEVIGWVDNWHPDPSWCEVPTLNDALRPAVETMAQNRSRIERLRQYLNHSESD</sequence>
<dbReference type="InterPro" id="IPR000160">
    <property type="entry name" value="GGDEF_dom"/>
</dbReference>
<dbReference type="Pfam" id="PF00563">
    <property type="entry name" value="EAL"/>
    <property type="match status" value="1"/>
</dbReference>
<dbReference type="CDD" id="cd00130">
    <property type="entry name" value="PAS"/>
    <property type="match status" value="2"/>
</dbReference>
<evidence type="ECO:0000259" key="5">
    <source>
        <dbReference type="PROSITE" id="PS50883"/>
    </source>
</evidence>
<keyword evidence="2" id="KW-0812">Transmembrane</keyword>
<dbReference type="Gene3D" id="3.30.450.20">
    <property type="entry name" value="PAS domain"/>
    <property type="match status" value="2"/>
</dbReference>
<keyword evidence="2" id="KW-1133">Transmembrane helix</keyword>
<feature type="domain" description="PAS" evidence="3">
    <location>
        <begin position="376"/>
        <end position="425"/>
    </location>
</feature>
<evidence type="ECO:0000313" key="7">
    <source>
        <dbReference type="EMBL" id="EOD80792.1"/>
    </source>
</evidence>
<evidence type="ECO:0000259" key="3">
    <source>
        <dbReference type="PROSITE" id="PS50112"/>
    </source>
</evidence>
<dbReference type="AlphaFoldDB" id="R1ITI2"/>
<dbReference type="PROSITE" id="PS50113">
    <property type="entry name" value="PAC"/>
    <property type="match status" value="2"/>
</dbReference>
<dbReference type="InterPro" id="IPR029787">
    <property type="entry name" value="Nucleotide_cyclase"/>
</dbReference>
<dbReference type="EMBL" id="ANFM02000010">
    <property type="protein sequence ID" value="EOD80792.1"/>
    <property type="molecule type" value="Genomic_DNA"/>
</dbReference>
<evidence type="ECO:0000313" key="8">
    <source>
        <dbReference type="Proteomes" id="UP000011223"/>
    </source>
</evidence>
<protein>
    <submittedName>
        <fullName evidence="7">Diguanylate cyclase/phosphodiesterase</fullName>
    </submittedName>
</protein>
<feature type="transmembrane region" description="Helical" evidence="2">
    <location>
        <begin position="12"/>
        <end position="36"/>
    </location>
</feature>
<dbReference type="InterPro" id="IPR001633">
    <property type="entry name" value="EAL_dom"/>
</dbReference>
<dbReference type="PANTHER" id="PTHR44757:SF2">
    <property type="entry name" value="BIOFILM ARCHITECTURE MAINTENANCE PROTEIN MBAA"/>
    <property type="match status" value="1"/>
</dbReference>
<dbReference type="InterPro" id="IPR000700">
    <property type="entry name" value="PAS-assoc_C"/>
</dbReference>
<dbReference type="eggNOG" id="COG5001">
    <property type="taxonomic scope" value="Bacteria"/>
</dbReference>
<dbReference type="InterPro" id="IPR043128">
    <property type="entry name" value="Rev_trsase/Diguanyl_cyclase"/>
</dbReference>
<dbReference type="PANTHER" id="PTHR44757">
    <property type="entry name" value="DIGUANYLATE CYCLASE DGCP"/>
    <property type="match status" value="1"/>
</dbReference>
<dbReference type="InterPro" id="IPR001610">
    <property type="entry name" value="PAC"/>
</dbReference>
<dbReference type="FunFam" id="3.30.70.270:FF:000001">
    <property type="entry name" value="Diguanylate cyclase domain protein"/>
    <property type="match status" value="1"/>
</dbReference>
<dbReference type="SUPFAM" id="SSF141868">
    <property type="entry name" value="EAL domain-like"/>
    <property type="match status" value="1"/>
</dbReference>
<evidence type="ECO:0000256" key="1">
    <source>
        <dbReference type="ARBA" id="ARBA00001946"/>
    </source>
</evidence>
<name>R1ITI2_9GAMM</name>
<feature type="domain" description="PAC" evidence="4">
    <location>
        <begin position="329"/>
        <end position="382"/>
    </location>
</feature>
<accession>R1ITI2</accession>
<dbReference type="Gene3D" id="3.30.70.270">
    <property type="match status" value="1"/>
</dbReference>
<dbReference type="RefSeq" id="WP_002537004.1">
    <property type="nucleotide sequence ID" value="NZ_ANFM02000010.1"/>
</dbReference>
<evidence type="ECO:0000259" key="4">
    <source>
        <dbReference type="PROSITE" id="PS50113"/>
    </source>
</evidence>
<evidence type="ECO:0000259" key="6">
    <source>
        <dbReference type="PROSITE" id="PS50887"/>
    </source>
</evidence>
<feature type="domain" description="PAC" evidence="4">
    <location>
        <begin position="452"/>
        <end position="504"/>
    </location>
</feature>
<dbReference type="SMART" id="SM00091">
    <property type="entry name" value="PAS"/>
    <property type="match status" value="2"/>
</dbReference>
<feature type="domain" description="GGDEF" evidence="6">
    <location>
        <begin position="536"/>
        <end position="670"/>
    </location>
</feature>
<dbReference type="InterPro" id="IPR035965">
    <property type="entry name" value="PAS-like_dom_sf"/>
</dbReference>
<dbReference type="SMART" id="SM00086">
    <property type="entry name" value="PAC"/>
    <property type="match status" value="2"/>
</dbReference>
<keyword evidence="2" id="KW-0472">Membrane</keyword>
<dbReference type="CDD" id="cd01948">
    <property type="entry name" value="EAL"/>
    <property type="match status" value="1"/>
</dbReference>
<dbReference type="Pfam" id="PF08447">
    <property type="entry name" value="PAS_3"/>
    <property type="match status" value="1"/>
</dbReference>
<dbReference type="InterPro" id="IPR052155">
    <property type="entry name" value="Biofilm_reg_signaling"/>
</dbReference>
<comment type="caution">
    <text evidence="7">The sequence shown here is derived from an EMBL/GenBank/DDBJ whole genome shotgun (WGS) entry which is preliminary data.</text>
</comment>
<dbReference type="InterPro" id="IPR035919">
    <property type="entry name" value="EAL_sf"/>
</dbReference>
<dbReference type="PROSITE" id="PS50883">
    <property type="entry name" value="EAL"/>
    <property type="match status" value="1"/>
</dbReference>
<dbReference type="InterPro" id="IPR000014">
    <property type="entry name" value="PAS"/>
</dbReference>
<dbReference type="SUPFAM" id="SSF55073">
    <property type="entry name" value="Nucleotide cyclase"/>
    <property type="match status" value="1"/>
</dbReference>
<reference evidence="7 8" key="1">
    <citation type="journal article" date="2014" name="PLoS ONE">
        <title>Grimontia indica AK16(T), sp. nov., Isolated from a Seawater Sample Reports the Presence of Pathogenic Genes Similar to Vibrio Genus.</title>
        <authorList>
            <person name="Singh A."/>
            <person name="Vaidya B."/>
            <person name="Khatri I."/>
            <person name="Srinivas T.N."/>
            <person name="Subramanian S."/>
            <person name="Korpole S."/>
            <person name="Pinnaka A.K."/>
        </authorList>
    </citation>
    <scope>NUCLEOTIDE SEQUENCE [LARGE SCALE GENOMIC DNA]</scope>
    <source>
        <strain evidence="7 8">AK16</strain>
    </source>
</reference>
<dbReference type="Gene3D" id="3.20.20.450">
    <property type="entry name" value="EAL domain"/>
    <property type="match status" value="1"/>
</dbReference>
<feature type="domain" description="EAL" evidence="5">
    <location>
        <begin position="679"/>
        <end position="933"/>
    </location>
</feature>
<dbReference type="PROSITE" id="PS50112">
    <property type="entry name" value="PAS"/>
    <property type="match status" value="2"/>
</dbReference>
<dbReference type="NCBIfam" id="TIGR00229">
    <property type="entry name" value="sensory_box"/>
    <property type="match status" value="2"/>
</dbReference>
<dbReference type="SMART" id="SM00052">
    <property type="entry name" value="EAL"/>
    <property type="match status" value="1"/>
</dbReference>
<evidence type="ECO:0000256" key="2">
    <source>
        <dbReference type="SAM" id="Phobius"/>
    </source>
</evidence>
<feature type="transmembrane region" description="Helical" evidence="2">
    <location>
        <begin position="173"/>
        <end position="191"/>
    </location>
</feature>
<proteinExistence type="predicted"/>